<dbReference type="GO" id="GO:0030612">
    <property type="term" value="F:arsenate reductase (thioredoxin) activity"/>
    <property type="evidence" value="ECO:0007669"/>
    <property type="project" value="UniProtKB-EC"/>
</dbReference>
<dbReference type="SMART" id="SM00226">
    <property type="entry name" value="LMWPc"/>
    <property type="match status" value="1"/>
</dbReference>
<dbReference type="AlphaFoldDB" id="A0A9Y2F3B0"/>
<evidence type="ECO:0000259" key="2">
    <source>
        <dbReference type="SMART" id="SM00226"/>
    </source>
</evidence>
<dbReference type="Gene3D" id="3.40.50.2300">
    <property type="match status" value="1"/>
</dbReference>
<dbReference type="EMBL" id="CP127221">
    <property type="protein sequence ID" value="WIW96714.1"/>
    <property type="molecule type" value="Genomic_DNA"/>
</dbReference>
<dbReference type="Pfam" id="PF01451">
    <property type="entry name" value="LMWPc"/>
    <property type="match status" value="1"/>
</dbReference>
<reference evidence="3 4" key="1">
    <citation type="submission" date="2023-06" db="EMBL/GenBank/DDBJ databases">
        <title>Altererythrobacter rubellus NBRC 112769 genome.</title>
        <authorList>
            <person name="Zhang K."/>
        </authorList>
    </citation>
    <scope>NUCLEOTIDE SEQUENCE [LARGE SCALE GENOMIC DNA]</scope>
    <source>
        <strain evidence="3 4">NBRC 112769</strain>
    </source>
</reference>
<dbReference type="PANTHER" id="PTHR43428">
    <property type="entry name" value="ARSENATE REDUCTASE"/>
    <property type="match status" value="1"/>
</dbReference>
<dbReference type="InterPro" id="IPR023485">
    <property type="entry name" value="Ptyr_pPase"/>
</dbReference>
<feature type="domain" description="Phosphotyrosine protein phosphatase I" evidence="2">
    <location>
        <begin position="2"/>
        <end position="140"/>
    </location>
</feature>
<keyword evidence="1" id="KW-0059">Arsenical resistance</keyword>
<dbReference type="Proteomes" id="UP001231445">
    <property type="component" value="Chromosome"/>
</dbReference>
<dbReference type="GO" id="GO:0046685">
    <property type="term" value="P:response to arsenic-containing substance"/>
    <property type="evidence" value="ECO:0007669"/>
    <property type="project" value="UniProtKB-KW"/>
</dbReference>
<dbReference type="SUPFAM" id="SSF52788">
    <property type="entry name" value="Phosphotyrosine protein phosphatases I"/>
    <property type="match status" value="1"/>
</dbReference>
<dbReference type="EC" id="1.20.4.4" evidence="3"/>
<dbReference type="PANTHER" id="PTHR43428:SF1">
    <property type="entry name" value="ARSENATE REDUCTASE"/>
    <property type="match status" value="1"/>
</dbReference>
<proteinExistence type="predicted"/>
<protein>
    <submittedName>
        <fullName evidence="3">Arsenate reductase ArsC</fullName>
        <ecNumber evidence="3">1.20.4.4</ecNumber>
    </submittedName>
</protein>
<organism evidence="3 4">
    <name type="scientific">Altererythrobacter rubellus</name>
    <dbReference type="NCBI Taxonomy" id="2173831"/>
    <lineage>
        <taxon>Bacteria</taxon>
        <taxon>Pseudomonadati</taxon>
        <taxon>Pseudomonadota</taxon>
        <taxon>Alphaproteobacteria</taxon>
        <taxon>Sphingomonadales</taxon>
        <taxon>Erythrobacteraceae</taxon>
        <taxon>Altererythrobacter</taxon>
    </lineage>
</organism>
<evidence type="ECO:0000256" key="1">
    <source>
        <dbReference type="ARBA" id="ARBA00022849"/>
    </source>
</evidence>
<gene>
    <name evidence="3" type="ORF">QQX03_11005</name>
</gene>
<dbReference type="InterPro" id="IPR036196">
    <property type="entry name" value="Ptyr_pPase_sf"/>
</dbReference>
<dbReference type="CDD" id="cd16345">
    <property type="entry name" value="LMWP_ArsC"/>
    <property type="match status" value="1"/>
</dbReference>
<keyword evidence="4" id="KW-1185">Reference proteome</keyword>
<evidence type="ECO:0000313" key="3">
    <source>
        <dbReference type="EMBL" id="WIW96714.1"/>
    </source>
</evidence>
<dbReference type="KEGG" id="arue:QQX03_11005"/>
<accession>A0A9Y2F3B0</accession>
<evidence type="ECO:0000313" key="4">
    <source>
        <dbReference type="Proteomes" id="UP001231445"/>
    </source>
</evidence>
<sequence>MINLLVLCTGNSARSILGEVLFNTLGEGRVRAFSAGSKPAGAINPGAVRLLRKQKVDISSLRSKSWDEFATPDAPKINIVITVCGSAAGETCPVFPGKSVRAHWGLADPAAVAGDTEKIDAAFACTWDQLKARVDAFLALPFETMSEAEFKSELDRIGEMEGAA</sequence>
<keyword evidence="3" id="KW-0560">Oxidoreductase</keyword>
<name>A0A9Y2F3B0_9SPHN</name>